<sequence length="191" mass="22126">MWFWVKHLSLAVILIAAAIYFLFGSGPVLDIKNTQNAAAQGLSRFYSALRNQVNDKDNERDKYVLKLPTPETSLDVALFEREKVVEPSSPNWTGDIQPRRFENGTTLKDVLSDYAKNEDIVLYWYLSKDYVVKDHFRVDSNFVSALYQVGRAINDDFENEVYTYFCFKQRAAVITELPSAYVRENCRRLKS</sequence>
<reference evidence="3 5" key="2">
    <citation type="submission" date="2023-01" db="EMBL/GenBank/DDBJ databases">
        <title>Trichodesmium-associated heterotrophic epibiont bacteria.</title>
        <authorList>
            <person name="Cleveland C.S."/>
            <person name="Webb E.A."/>
        </authorList>
    </citation>
    <scope>NUCLEOTIDE SEQUENCE [LARGE SCALE GENOMIC DNA]</scope>
    <source>
        <strain evidence="3 5">USCH2</strain>
    </source>
</reference>
<accession>A0A0P7EF63</accession>
<dbReference type="OrthoDB" id="6224370at2"/>
<dbReference type="Proteomes" id="UP001377972">
    <property type="component" value="Unassembled WGS sequence"/>
</dbReference>
<name>A0A0P7EF63_9GAMM</name>
<feature type="domain" description="Toxin co-regulated pilus biosynthesis protein Q C-terminal" evidence="1">
    <location>
        <begin position="101"/>
        <end position="176"/>
    </location>
</feature>
<evidence type="ECO:0000313" key="5">
    <source>
        <dbReference type="Proteomes" id="UP001377972"/>
    </source>
</evidence>
<organism evidence="2 4">
    <name type="scientific">Pseudoalteromonas lipolytica</name>
    <dbReference type="NCBI Taxonomy" id="570156"/>
    <lineage>
        <taxon>Bacteria</taxon>
        <taxon>Pseudomonadati</taxon>
        <taxon>Pseudomonadota</taxon>
        <taxon>Gammaproteobacteria</taxon>
        <taxon>Alteromonadales</taxon>
        <taxon>Pseudoalteromonadaceae</taxon>
        <taxon>Pseudoalteromonas</taxon>
    </lineage>
</organism>
<evidence type="ECO:0000313" key="3">
    <source>
        <dbReference type="EMBL" id="MEJ6495568.1"/>
    </source>
</evidence>
<comment type="caution">
    <text evidence="2">The sequence shown here is derived from an EMBL/GenBank/DDBJ whole genome shotgun (WGS) entry which is preliminary data.</text>
</comment>
<dbReference type="Proteomes" id="UP000050378">
    <property type="component" value="Unassembled WGS sequence"/>
</dbReference>
<protein>
    <submittedName>
        <fullName evidence="3">TcpQ domain-containing protein</fullName>
    </submittedName>
</protein>
<dbReference type="InterPro" id="IPR018927">
    <property type="entry name" value="Pilus_synth_Q_C"/>
</dbReference>
<evidence type="ECO:0000313" key="4">
    <source>
        <dbReference type="Proteomes" id="UP000050378"/>
    </source>
</evidence>
<proteinExistence type="predicted"/>
<evidence type="ECO:0000259" key="1">
    <source>
        <dbReference type="Pfam" id="PF10671"/>
    </source>
</evidence>
<dbReference type="Pfam" id="PF10671">
    <property type="entry name" value="TcpQ"/>
    <property type="match status" value="1"/>
</dbReference>
<evidence type="ECO:0000313" key="2">
    <source>
        <dbReference type="EMBL" id="KPM83739.1"/>
    </source>
</evidence>
<dbReference type="PATRIC" id="fig|570156.3.peg.2825"/>
<dbReference type="STRING" id="570156.AOG27_08800"/>
<keyword evidence="5" id="KW-1185">Reference proteome</keyword>
<dbReference type="EMBL" id="LJTC01000005">
    <property type="protein sequence ID" value="KPM83739.1"/>
    <property type="molecule type" value="Genomic_DNA"/>
</dbReference>
<reference evidence="2 4" key="1">
    <citation type="submission" date="2015-09" db="EMBL/GenBank/DDBJ databases">
        <title>Draft Genome Sequence of Pseudoalteromonas lipolytica UCD-48B.</title>
        <authorList>
            <person name="Krusor M."/>
            <person name="Coil D.A."/>
            <person name="Lang J.M."/>
            <person name="Eisen J.A."/>
            <person name="Alexiev A."/>
        </authorList>
    </citation>
    <scope>NUCLEOTIDE SEQUENCE [LARGE SCALE GENOMIC DNA]</scope>
    <source>
        <strain evidence="2 4">UCD-48B</strain>
    </source>
</reference>
<dbReference type="RefSeq" id="WP_054552655.1">
    <property type="nucleotide sequence ID" value="NZ_JAQPZS010000004.1"/>
</dbReference>
<dbReference type="AlphaFoldDB" id="A0A0P7EF63"/>
<dbReference type="EMBL" id="JAQPZS010000004">
    <property type="protein sequence ID" value="MEJ6495568.1"/>
    <property type="molecule type" value="Genomic_DNA"/>
</dbReference>
<gene>
    <name evidence="2" type="ORF">AOG27_08800</name>
    <name evidence="3" type="ORF">PQI24_05970</name>
</gene>